<evidence type="ECO:0000313" key="1">
    <source>
        <dbReference type="EMBL" id="MBV3382231.1"/>
    </source>
</evidence>
<dbReference type="AlphaFoldDB" id="A0AAW4MQ35"/>
<evidence type="ECO:0000313" key="3">
    <source>
        <dbReference type="Proteomes" id="UP001196408"/>
    </source>
</evidence>
<dbReference type="RefSeq" id="WP_217747222.1">
    <property type="nucleotide sequence ID" value="NZ_JAHOEB010000013.1"/>
</dbReference>
<dbReference type="Proteomes" id="UP001197492">
    <property type="component" value="Unassembled WGS sequence"/>
</dbReference>
<sequence length="93" mass="11060">MYRLSKDDVKLLNNLLLMKDLNPEDGYSKEKVIEYVKADRELNEAELNQIRNYVLDKNLEYGFKENDEPNELGYATEELGDKLYYIMEEESDK</sequence>
<name>A0AAW4MQ35_9FIRM</name>
<gene>
    <name evidence="1" type="ORF">KSV97_03105</name>
    <name evidence="2" type="ORF">KSW06_03285</name>
</gene>
<accession>A0AAW4MQ35</accession>
<proteinExistence type="predicted"/>
<keyword evidence="4" id="KW-1185">Reference proteome</keyword>
<evidence type="ECO:0000313" key="4">
    <source>
        <dbReference type="Proteomes" id="UP001197492"/>
    </source>
</evidence>
<protein>
    <submittedName>
        <fullName evidence="1">Uncharacterized protein</fullName>
    </submittedName>
</protein>
<dbReference type="EMBL" id="JAHOEF010000012">
    <property type="protein sequence ID" value="MBV3382231.1"/>
    <property type="molecule type" value="Genomic_DNA"/>
</dbReference>
<reference evidence="1 4" key="1">
    <citation type="submission" date="2021-06" db="EMBL/GenBank/DDBJ databases">
        <title>Collection of gut derived symbiotic bacterial strains cultured from healthy donors.</title>
        <authorList>
            <person name="Lin H."/>
            <person name="Littmann E."/>
            <person name="Pamer E.G."/>
        </authorList>
    </citation>
    <scope>NUCLEOTIDE SEQUENCE</scope>
    <source>
        <strain evidence="2 4">MSK.21.70</strain>
        <strain evidence="1">MSK.21.82</strain>
    </source>
</reference>
<organism evidence="1 3">
    <name type="scientific">Catenibacterium mitsuokai</name>
    <dbReference type="NCBI Taxonomy" id="100886"/>
    <lineage>
        <taxon>Bacteria</taxon>
        <taxon>Bacillati</taxon>
        <taxon>Bacillota</taxon>
        <taxon>Erysipelotrichia</taxon>
        <taxon>Erysipelotrichales</taxon>
        <taxon>Coprobacillaceae</taxon>
        <taxon>Catenibacterium</taxon>
    </lineage>
</organism>
<evidence type="ECO:0000313" key="2">
    <source>
        <dbReference type="EMBL" id="MBV3392289.1"/>
    </source>
</evidence>
<comment type="caution">
    <text evidence="1">The sequence shown here is derived from an EMBL/GenBank/DDBJ whole genome shotgun (WGS) entry which is preliminary data.</text>
</comment>
<dbReference type="EMBL" id="JAHOEL010000013">
    <property type="protein sequence ID" value="MBV3392289.1"/>
    <property type="molecule type" value="Genomic_DNA"/>
</dbReference>
<dbReference type="Proteomes" id="UP001196408">
    <property type="component" value="Unassembled WGS sequence"/>
</dbReference>